<reference evidence="3 4" key="1">
    <citation type="submission" date="2020-01" db="EMBL/GenBank/DDBJ databases">
        <title>Glutamicibacter soli M275.</title>
        <authorList>
            <person name="Meng X."/>
        </authorList>
    </citation>
    <scope>NUCLEOTIDE SEQUENCE [LARGE SCALE GENOMIC DNA]</scope>
    <source>
        <strain evidence="3 4">M275</strain>
    </source>
</reference>
<evidence type="ECO:0000256" key="1">
    <source>
        <dbReference type="SAM" id="MobiDB-lite"/>
    </source>
</evidence>
<dbReference type="EMBL" id="WYDN01000002">
    <property type="protein sequence ID" value="NAZ15091.1"/>
    <property type="molecule type" value="Genomic_DNA"/>
</dbReference>
<dbReference type="GO" id="GO:0016787">
    <property type="term" value="F:hydrolase activity"/>
    <property type="evidence" value="ECO:0007669"/>
    <property type="project" value="UniProtKB-KW"/>
</dbReference>
<dbReference type="Proteomes" id="UP000477543">
    <property type="component" value="Unassembled WGS sequence"/>
</dbReference>
<dbReference type="AlphaFoldDB" id="A0A6L9FZZ5"/>
<protein>
    <submittedName>
        <fullName evidence="3">Serine hydrolase</fullName>
    </submittedName>
</protein>
<dbReference type="Gene3D" id="3.40.710.10">
    <property type="entry name" value="DD-peptidase/beta-lactamase superfamily"/>
    <property type="match status" value="1"/>
</dbReference>
<feature type="domain" description="Beta-lactamase-related" evidence="2">
    <location>
        <begin position="116"/>
        <end position="409"/>
    </location>
</feature>
<dbReference type="PANTHER" id="PTHR43283">
    <property type="entry name" value="BETA-LACTAMASE-RELATED"/>
    <property type="match status" value="1"/>
</dbReference>
<dbReference type="InterPro" id="IPR050789">
    <property type="entry name" value="Diverse_Enzym_Activities"/>
</dbReference>
<dbReference type="InterPro" id="IPR001466">
    <property type="entry name" value="Beta-lactam-related"/>
</dbReference>
<dbReference type="InterPro" id="IPR012338">
    <property type="entry name" value="Beta-lactam/transpept-like"/>
</dbReference>
<dbReference type="PANTHER" id="PTHR43283:SF7">
    <property type="entry name" value="BETA-LACTAMASE-RELATED DOMAIN-CONTAINING PROTEIN"/>
    <property type="match status" value="1"/>
</dbReference>
<proteinExistence type="predicted"/>
<sequence>MPNTSSLPSEPGTGESTSHVPSPAAEFADHSVTTVAPASDTAPGSLNIANWQYPENIRRSFQNIAKIHPTARVSRGNEPIVRLHISQARLGNLEVPKASYTDPSLTVRGVIHATDTDAVLVVHNGRILWEKYNNTMTAQTDHLLMSVSKTVVGTLAGALSDAGLLNVDELASTYVAELANSGYASATVRNILDMRSGIKFSEEYLDPNAEVRLLEEAIGWAPARGAVGPIGMYDYLLTLQAKGPHGGPFEYRSCETDVLGWILEAAGGGSMQQLLSEYVWSKIGAQQDLVMGVDQYGTGMYDGGFNATLRDLARLGHVYVNGGRALNGKQVISPEWISDTFSQDPEQFEAFANSPGDNMMPGGRYRNQIWFPNPQTNAAVALGIHGQMIYMDPATKLVIVKLSSWPLPQDPSKLFPTLRAFEAISQHLRENG</sequence>
<feature type="compositionally biased region" description="Polar residues" evidence="1">
    <location>
        <begin position="1"/>
        <end position="20"/>
    </location>
</feature>
<evidence type="ECO:0000259" key="2">
    <source>
        <dbReference type="Pfam" id="PF00144"/>
    </source>
</evidence>
<dbReference type="Pfam" id="PF00144">
    <property type="entry name" value="Beta-lactamase"/>
    <property type="match status" value="1"/>
</dbReference>
<gene>
    <name evidence="3" type="ORF">GT020_03280</name>
</gene>
<accession>A0A6L9FZZ5</accession>
<evidence type="ECO:0000313" key="3">
    <source>
        <dbReference type="EMBL" id="NAZ15091.1"/>
    </source>
</evidence>
<dbReference type="SUPFAM" id="SSF56601">
    <property type="entry name" value="beta-lactamase/transpeptidase-like"/>
    <property type="match status" value="1"/>
</dbReference>
<keyword evidence="3" id="KW-0378">Hydrolase</keyword>
<feature type="region of interest" description="Disordered" evidence="1">
    <location>
        <begin position="1"/>
        <end position="24"/>
    </location>
</feature>
<evidence type="ECO:0000313" key="4">
    <source>
        <dbReference type="Proteomes" id="UP000477543"/>
    </source>
</evidence>
<organism evidence="3 4">
    <name type="scientific">Glutamicibacter soli</name>
    <dbReference type="NCBI Taxonomy" id="453836"/>
    <lineage>
        <taxon>Bacteria</taxon>
        <taxon>Bacillati</taxon>
        <taxon>Actinomycetota</taxon>
        <taxon>Actinomycetes</taxon>
        <taxon>Micrococcales</taxon>
        <taxon>Micrococcaceae</taxon>
        <taxon>Glutamicibacter</taxon>
    </lineage>
</organism>
<comment type="caution">
    <text evidence="3">The sequence shown here is derived from an EMBL/GenBank/DDBJ whole genome shotgun (WGS) entry which is preliminary data.</text>
</comment>
<name>A0A6L9FZZ5_9MICC</name>